<sequence length="466" mass="50149">MFSSPKTSTAQARAGGAHELVEMQQSRTEEAISKAAQGDPESQPPVGRTSSKDFEPGPPPDGGFNAWLQAIAGHLVCLTSWGYILTFGIFQPTYVEMLRLPPSTVSWIGSIQLGLLYLSGAVSGRAFDAGFLKPALLVGCLLQLVGIYMSSISKTYWQLFLSQGVCMGIGFGLVFPPIIAHVSTYFSTRKVFAMSIAASGGATGGILFPLIAQQMLPKVGFEWTVRTMGLVMLVSSIIVILIVKTRLPPRRAGPLVDWSAFKELSFVLYNVALFFIVWALYFAFYYARAFAVQVLHGTQAESFNILMIISVVGIPGRMVPALIADRWTGPLLIYIVWTLGAAISIFAWIAVRSVTATYAWSAFFGFFSSGLMSLLPATATSLCKDMSKVGTRMGMIFTICAIPSLTGAPLAGRIVQAMDGDYLGAQIWGGLSMVVGATLLGATAWASRREERRARVEAPGQVTEAA</sequence>
<keyword evidence="4" id="KW-1133">Transmembrane helix</keyword>
<dbReference type="InterPro" id="IPR050327">
    <property type="entry name" value="Proton-linked_MCT"/>
</dbReference>
<feature type="transmembrane region" description="Helical" evidence="4">
    <location>
        <begin position="357"/>
        <end position="383"/>
    </location>
</feature>
<keyword evidence="4" id="KW-0472">Membrane</keyword>
<evidence type="ECO:0000313" key="7">
    <source>
        <dbReference type="Proteomes" id="UP001175261"/>
    </source>
</evidence>
<comment type="subcellular location">
    <subcellularLocation>
        <location evidence="1">Membrane</location>
        <topology evidence="1">Multi-pass membrane protein</topology>
    </subcellularLocation>
</comment>
<feature type="region of interest" description="Disordered" evidence="3">
    <location>
        <begin position="1"/>
        <end position="58"/>
    </location>
</feature>
<feature type="transmembrane region" description="Helical" evidence="4">
    <location>
        <begin position="331"/>
        <end position="351"/>
    </location>
</feature>
<keyword evidence="4" id="KW-0812">Transmembrane</keyword>
<feature type="transmembrane region" description="Helical" evidence="4">
    <location>
        <begin position="305"/>
        <end position="324"/>
    </location>
</feature>
<feature type="transmembrane region" description="Helical" evidence="4">
    <location>
        <begin position="191"/>
        <end position="211"/>
    </location>
</feature>
<dbReference type="InterPro" id="IPR036259">
    <property type="entry name" value="MFS_trans_sf"/>
</dbReference>
<evidence type="ECO:0000259" key="5">
    <source>
        <dbReference type="PROSITE" id="PS50850"/>
    </source>
</evidence>
<dbReference type="PROSITE" id="PS50850">
    <property type="entry name" value="MFS"/>
    <property type="match status" value="1"/>
</dbReference>
<feature type="transmembrane region" description="Helical" evidence="4">
    <location>
        <begin position="131"/>
        <end position="150"/>
    </location>
</feature>
<feature type="transmembrane region" description="Helical" evidence="4">
    <location>
        <begin position="66"/>
        <end position="84"/>
    </location>
</feature>
<dbReference type="Proteomes" id="UP001175261">
    <property type="component" value="Unassembled WGS sequence"/>
</dbReference>
<gene>
    <name evidence="6" type="ORF">NLU13_5818</name>
</gene>
<dbReference type="InterPro" id="IPR011701">
    <property type="entry name" value="MFS"/>
</dbReference>
<feature type="transmembrane region" description="Helical" evidence="4">
    <location>
        <begin position="395"/>
        <end position="415"/>
    </location>
</feature>
<evidence type="ECO:0000256" key="4">
    <source>
        <dbReference type="SAM" id="Phobius"/>
    </source>
</evidence>
<organism evidence="6 7">
    <name type="scientific">Sarocladium strictum</name>
    <name type="common">Black bundle disease fungus</name>
    <name type="synonym">Acremonium strictum</name>
    <dbReference type="NCBI Taxonomy" id="5046"/>
    <lineage>
        <taxon>Eukaryota</taxon>
        <taxon>Fungi</taxon>
        <taxon>Dikarya</taxon>
        <taxon>Ascomycota</taxon>
        <taxon>Pezizomycotina</taxon>
        <taxon>Sordariomycetes</taxon>
        <taxon>Hypocreomycetidae</taxon>
        <taxon>Hypocreales</taxon>
        <taxon>Sarocladiaceae</taxon>
        <taxon>Sarocladium</taxon>
    </lineage>
</organism>
<feature type="compositionally biased region" description="Polar residues" evidence="3">
    <location>
        <begin position="1"/>
        <end position="11"/>
    </location>
</feature>
<dbReference type="InterPro" id="IPR020846">
    <property type="entry name" value="MFS_dom"/>
</dbReference>
<evidence type="ECO:0000256" key="1">
    <source>
        <dbReference type="ARBA" id="ARBA00004141"/>
    </source>
</evidence>
<dbReference type="PANTHER" id="PTHR11360">
    <property type="entry name" value="MONOCARBOXYLATE TRANSPORTER"/>
    <property type="match status" value="1"/>
</dbReference>
<dbReference type="GO" id="GO:0016020">
    <property type="term" value="C:membrane"/>
    <property type="evidence" value="ECO:0007669"/>
    <property type="project" value="UniProtKB-SubCell"/>
</dbReference>
<dbReference type="PANTHER" id="PTHR11360:SF130">
    <property type="entry name" value="MAJOR FACILITATOR SUPERFAMILY (MFS) PROFILE DOMAIN-CONTAINING PROTEIN-RELATED"/>
    <property type="match status" value="1"/>
</dbReference>
<feature type="transmembrane region" description="Helical" evidence="4">
    <location>
        <begin position="264"/>
        <end position="285"/>
    </location>
</feature>
<evidence type="ECO:0000313" key="6">
    <source>
        <dbReference type="EMBL" id="KAK0387505.1"/>
    </source>
</evidence>
<evidence type="ECO:0000256" key="2">
    <source>
        <dbReference type="ARBA" id="ARBA00006727"/>
    </source>
</evidence>
<dbReference type="Pfam" id="PF07690">
    <property type="entry name" value="MFS_1"/>
    <property type="match status" value="1"/>
</dbReference>
<keyword evidence="7" id="KW-1185">Reference proteome</keyword>
<dbReference type="EMBL" id="JAPDFR010000004">
    <property type="protein sequence ID" value="KAK0387505.1"/>
    <property type="molecule type" value="Genomic_DNA"/>
</dbReference>
<feature type="transmembrane region" description="Helical" evidence="4">
    <location>
        <begin position="427"/>
        <end position="446"/>
    </location>
</feature>
<reference evidence="6" key="1">
    <citation type="submission" date="2022-10" db="EMBL/GenBank/DDBJ databases">
        <title>Determination and structural analysis of whole genome sequence of Sarocladium strictum F4-1.</title>
        <authorList>
            <person name="Hu L."/>
            <person name="Jiang Y."/>
        </authorList>
    </citation>
    <scope>NUCLEOTIDE SEQUENCE</scope>
    <source>
        <strain evidence="6">F4-1</strain>
    </source>
</reference>
<evidence type="ECO:0000256" key="3">
    <source>
        <dbReference type="SAM" id="MobiDB-lite"/>
    </source>
</evidence>
<dbReference type="AlphaFoldDB" id="A0AA39GHM0"/>
<dbReference type="GO" id="GO:0022857">
    <property type="term" value="F:transmembrane transporter activity"/>
    <property type="evidence" value="ECO:0007669"/>
    <property type="project" value="InterPro"/>
</dbReference>
<feature type="domain" description="Major facilitator superfamily (MFS) profile" evidence="5">
    <location>
        <begin position="66"/>
        <end position="453"/>
    </location>
</feature>
<dbReference type="Gene3D" id="1.20.1250.20">
    <property type="entry name" value="MFS general substrate transporter like domains"/>
    <property type="match status" value="1"/>
</dbReference>
<proteinExistence type="inferred from homology"/>
<feature type="transmembrane region" description="Helical" evidence="4">
    <location>
        <begin position="223"/>
        <end position="243"/>
    </location>
</feature>
<feature type="transmembrane region" description="Helical" evidence="4">
    <location>
        <begin position="156"/>
        <end position="179"/>
    </location>
</feature>
<comment type="similarity">
    <text evidence="2">Belongs to the major facilitator superfamily. Monocarboxylate porter (TC 2.A.1.13) family.</text>
</comment>
<name>A0AA39GHM0_SARSR</name>
<comment type="caution">
    <text evidence="6">The sequence shown here is derived from an EMBL/GenBank/DDBJ whole genome shotgun (WGS) entry which is preliminary data.</text>
</comment>
<feature type="transmembrane region" description="Helical" evidence="4">
    <location>
        <begin position="104"/>
        <end position="124"/>
    </location>
</feature>
<accession>A0AA39GHM0</accession>
<dbReference type="SUPFAM" id="SSF103473">
    <property type="entry name" value="MFS general substrate transporter"/>
    <property type="match status" value="1"/>
</dbReference>
<protein>
    <recommendedName>
        <fullName evidence="5">Major facilitator superfamily (MFS) profile domain-containing protein</fullName>
    </recommendedName>
</protein>